<dbReference type="RefSeq" id="WP_345728756.1">
    <property type="nucleotide sequence ID" value="NZ_BAAAYN010000018.1"/>
</dbReference>
<evidence type="ECO:0000313" key="3">
    <source>
        <dbReference type="Proteomes" id="UP001501676"/>
    </source>
</evidence>
<protein>
    <recommendedName>
        <fullName evidence="1">STAS domain-containing protein</fullName>
    </recommendedName>
</protein>
<proteinExistence type="predicted"/>
<dbReference type="InterPro" id="IPR058548">
    <property type="entry name" value="MlaB-like_STAS"/>
</dbReference>
<feature type="domain" description="STAS" evidence="1">
    <location>
        <begin position="11"/>
        <end position="123"/>
    </location>
</feature>
<organism evidence="2 3">
    <name type="scientific">Cryptosporangium minutisporangium</name>
    <dbReference type="NCBI Taxonomy" id="113569"/>
    <lineage>
        <taxon>Bacteria</taxon>
        <taxon>Bacillati</taxon>
        <taxon>Actinomycetota</taxon>
        <taxon>Actinomycetes</taxon>
        <taxon>Cryptosporangiales</taxon>
        <taxon>Cryptosporangiaceae</taxon>
        <taxon>Cryptosporangium</taxon>
    </lineage>
</organism>
<dbReference type="Proteomes" id="UP001501676">
    <property type="component" value="Unassembled WGS sequence"/>
</dbReference>
<dbReference type="PROSITE" id="PS50801">
    <property type="entry name" value="STAS"/>
    <property type="match status" value="1"/>
</dbReference>
<accession>A0ABP6SY41</accession>
<evidence type="ECO:0000313" key="2">
    <source>
        <dbReference type="EMBL" id="GAA3387579.1"/>
    </source>
</evidence>
<dbReference type="InterPro" id="IPR002645">
    <property type="entry name" value="STAS_dom"/>
</dbReference>
<dbReference type="SUPFAM" id="SSF52091">
    <property type="entry name" value="SpoIIaa-like"/>
    <property type="match status" value="1"/>
</dbReference>
<dbReference type="InterPro" id="IPR036513">
    <property type="entry name" value="STAS_dom_sf"/>
</dbReference>
<name>A0ABP6SY41_9ACTN</name>
<keyword evidence="3" id="KW-1185">Reference proteome</keyword>
<dbReference type="Pfam" id="PF13466">
    <property type="entry name" value="STAS_2"/>
    <property type="match status" value="1"/>
</dbReference>
<gene>
    <name evidence="2" type="ORF">GCM10020369_30620</name>
</gene>
<comment type="caution">
    <text evidence="2">The sequence shown here is derived from an EMBL/GenBank/DDBJ whole genome shotgun (WGS) entry which is preliminary data.</text>
</comment>
<reference evidence="3" key="1">
    <citation type="journal article" date="2019" name="Int. J. Syst. Evol. Microbiol.">
        <title>The Global Catalogue of Microorganisms (GCM) 10K type strain sequencing project: providing services to taxonomists for standard genome sequencing and annotation.</title>
        <authorList>
            <consortium name="The Broad Institute Genomics Platform"/>
            <consortium name="The Broad Institute Genome Sequencing Center for Infectious Disease"/>
            <person name="Wu L."/>
            <person name="Ma J."/>
        </authorList>
    </citation>
    <scope>NUCLEOTIDE SEQUENCE [LARGE SCALE GENOMIC DNA]</scope>
    <source>
        <strain evidence="3">JCM 9458</strain>
    </source>
</reference>
<sequence>MEKNGWPASQSRVTCTVAPGLVTITLTGEIDLLVNEALESALTTATEAQPSDVVVDLGGVTFIGSQALSFLVRLHHVAAEQGRMTTLQQVPSMVRKAMMTVGLDLLFALDGAAPVPADQPEAH</sequence>
<dbReference type="PANTHER" id="PTHR33495">
    <property type="entry name" value="ANTI-SIGMA FACTOR ANTAGONIST TM_1081-RELATED-RELATED"/>
    <property type="match status" value="1"/>
</dbReference>
<dbReference type="PANTHER" id="PTHR33495:SF2">
    <property type="entry name" value="ANTI-SIGMA FACTOR ANTAGONIST TM_1081-RELATED"/>
    <property type="match status" value="1"/>
</dbReference>
<evidence type="ECO:0000259" key="1">
    <source>
        <dbReference type="PROSITE" id="PS50801"/>
    </source>
</evidence>
<dbReference type="CDD" id="cd07043">
    <property type="entry name" value="STAS_anti-anti-sigma_factors"/>
    <property type="match status" value="1"/>
</dbReference>
<dbReference type="Gene3D" id="3.30.750.24">
    <property type="entry name" value="STAS domain"/>
    <property type="match status" value="1"/>
</dbReference>
<dbReference type="EMBL" id="BAAAYN010000018">
    <property type="protein sequence ID" value="GAA3387579.1"/>
    <property type="molecule type" value="Genomic_DNA"/>
</dbReference>